<protein>
    <recommendedName>
        <fullName evidence="2">Early transcription factor 70 kDa subunit</fullName>
    </recommendedName>
    <alternativeName>
        <fullName evidence="5">ATP-dependent helicase VETFS</fullName>
    </alternativeName>
</protein>
<dbReference type="GO" id="GO:0003677">
    <property type="term" value="F:DNA binding"/>
    <property type="evidence" value="ECO:0007669"/>
    <property type="project" value="InterPro"/>
</dbReference>
<dbReference type="Pfam" id="PF04851">
    <property type="entry name" value="ResIII"/>
    <property type="match status" value="1"/>
</dbReference>
<proteinExistence type="inferred from homology"/>
<dbReference type="InterPro" id="IPR006935">
    <property type="entry name" value="Helicase/UvrB_N"/>
</dbReference>
<dbReference type="InterPro" id="IPR001650">
    <property type="entry name" value="Helicase_C-like"/>
</dbReference>
<feature type="domain" description="Helicase ATP-binding" evidence="6">
    <location>
        <begin position="67"/>
        <end position="274"/>
    </location>
</feature>
<name>A0A5J6VLC3_9VIRU</name>
<comment type="similarity">
    <text evidence="1">Belongs to the helicase family. VETF subfamily.</text>
</comment>
<evidence type="ECO:0000313" key="7">
    <source>
        <dbReference type="EMBL" id="QFG74271.1"/>
    </source>
</evidence>
<dbReference type="InterPro" id="IPR002464">
    <property type="entry name" value="DNA/RNA_helicase_DEAH_CS"/>
</dbReference>
<dbReference type="InterPro" id="IPR027417">
    <property type="entry name" value="P-loop_NTPase"/>
</dbReference>
<evidence type="ECO:0000256" key="2">
    <source>
        <dbReference type="ARBA" id="ARBA00017865"/>
    </source>
</evidence>
<dbReference type="SUPFAM" id="SSF52540">
    <property type="entry name" value="P-loop containing nucleoside triphosphate hydrolases"/>
    <property type="match status" value="2"/>
</dbReference>
<evidence type="ECO:0000256" key="4">
    <source>
        <dbReference type="ARBA" id="ARBA00023159"/>
    </source>
</evidence>
<dbReference type="SMART" id="SM00487">
    <property type="entry name" value="DEXDc"/>
    <property type="match status" value="1"/>
</dbReference>
<evidence type="ECO:0000256" key="5">
    <source>
        <dbReference type="ARBA" id="ARBA00032553"/>
    </source>
</evidence>
<evidence type="ECO:0000256" key="3">
    <source>
        <dbReference type="ARBA" id="ARBA00022801"/>
    </source>
</evidence>
<keyword evidence="4" id="KW-0010">Activator</keyword>
<reference evidence="7" key="1">
    <citation type="journal article" date="2019" name="Philos. Trans. R. Soc. Lond., B, Biol. Sci.">
        <title>Targeted metagenomic recovery of four divergent viruses reveals shared and distinctive characteristics of giant viruses of marine eukaryotes.</title>
        <authorList>
            <person name="Needham D.M."/>
            <person name="Poirier C."/>
            <person name="Hehenberger E."/>
            <person name="Jimenez V."/>
            <person name="Swalwell J.E."/>
            <person name="Santoro A.E."/>
            <person name="Worden A.Z."/>
        </authorList>
    </citation>
    <scope>NUCLEOTIDE SEQUENCE</scope>
    <source>
        <strain evidence="7">MPacV-611</strain>
    </source>
</reference>
<dbReference type="PROSITE" id="PS00690">
    <property type="entry name" value="DEAH_ATP_HELICASE"/>
    <property type="match status" value="1"/>
</dbReference>
<sequence length="1092" mass="127809">MSDNFSYPSLDDKDFLSKIYNKREFYAHKIIARDKLNNYDDIKKYRESVCKGDFKLREQQILLTNFISPDNPYKGILIMHGTGTGKTCTAISIAEQFKSQVKKYNTKIFILTFGPNNKETFKDQLLFCTGETYIKNKNILSQMTKSDKEKDIKIATYGALQYYKILSYKTFYKKVLGEKIIEKKVGTDNKIKTSYKRDTSGIIEREIVIDKINNMNNSIIIVDEAHNLTGNEYGEALKLIIKNSENLKVILLSATPMKNLADDIIDILNFLRPPNNPIKRELVFTGEKNYNMELKPGGIEYFKKMANGYISYFRGNMPYTFADRIDKGEIPEELLYTPLIRCYMESFQKKSYDKTKEIAADSLERSSSAVANFVFPGLNSDNTKLKGLYSTDGLSKFINQFQNYKNKTLNLINSEIFNNKLEKNILDNFIKETDNKLINGDILKLKYLKYFSTKFYTCINNLNKLFKTDNNSISKTGFVYSNLVKAGGIELFAECLKENGYLEYNLNFSNYIIKDETIDAVTGMTFKDYKLKKLNLKFFNPATYLLITGGNEDGDDLPEIKQKIIRNTFNNIENRTGKFIKLILGSKVMNEGVTLANVGDVHLLDVHYNLGKVEQVIGRAIRMCKHQDIIDDKNRFPEVNVYRYVISIKNKITSDEDLYRKAELKFLLVKKIERAIKTIAVDCPILYHGNKFPEEIEKYKNCKFPTLENKKKGEVICPLICDFEECDFKCDNEKLNKLYYDDKNGTYRNLKKKEINYNTFSDQLARNEIDNIKSIIKDLYKFNYVYVYEEFKKNIFLVYNNIQKEIFDRYFLDKALKDLMPESENDFNNFKDTIFDKFNRIGYLIRRNKYYIFQPFDENEDLPIYYRKNISITAKNNISLEQYIIHKYGSIKTEKEKKNKILKYDFNTNKDYYLKRSENFIVGIIDKNKSNVDVFKIRPPLPKSEKRRGTGIYSLKGAVCATSKDKDFLLQKLKKLDKTVKISDKIKRDNICNLIKETLLKLEKYSTDDKTYIIIPSNHPDYEFPYNLKDRVKYTIKNILKLTKKDLDHTVKKSSKYYDIIIKVNSSTSPFIKDIQDMGFKLEKKELIKRIE</sequence>
<dbReference type="Pfam" id="PF00271">
    <property type="entry name" value="Helicase_C"/>
    <property type="match status" value="1"/>
</dbReference>
<dbReference type="GO" id="GO:0005524">
    <property type="term" value="F:ATP binding"/>
    <property type="evidence" value="ECO:0007669"/>
    <property type="project" value="InterPro"/>
</dbReference>
<keyword evidence="3" id="KW-0378">Hydrolase</keyword>
<dbReference type="EMBL" id="MN448285">
    <property type="protein sequence ID" value="QFG74271.1"/>
    <property type="molecule type" value="Genomic_DNA"/>
</dbReference>
<evidence type="ECO:0000259" key="6">
    <source>
        <dbReference type="PROSITE" id="PS51192"/>
    </source>
</evidence>
<evidence type="ECO:0000256" key="1">
    <source>
        <dbReference type="ARBA" id="ARBA00008152"/>
    </source>
</evidence>
<accession>A0A5J6VLC3</accession>
<dbReference type="InterPro" id="IPR014001">
    <property type="entry name" value="Helicase_ATP-bd"/>
</dbReference>
<dbReference type="SMART" id="SM00490">
    <property type="entry name" value="HELICc"/>
    <property type="match status" value="1"/>
</dbReference>
<dbReference type="Gene3D" id="3.40.50.300">
    <property type="entry name" value="P-loop containing nucleotide triphosphate hydrolases"/>
    <property type="match status" value="2"/>
</dbReference>
<organism evidence="7">
    <name type="scientific">Megaviridae environmental sample</name>
    <dbReference type="NCBI Taxonomy" id="1737588"/>
    <lineage>
        <taxon>Viruses</taxon>
        <taxon>Varidnaviria</taxon>
        <taxon>Bamfordvirae</taxon>
        <taxon>Nucleocytoviricota</taxon>
        <taxon>Megaviricetes</taxon>
        <taxon>Imitervirales</taxon>
        <taxon>Mimiviridae</taxon>
        <taxon>environmental samples</taxon>
    </lineage>
</organism>
<dbReference type="GO" id="GO:0016787">
    <property type="term" value="F:hydrolase activity"/>
    <property type="evidence" value="ECO:0007669"/>
    <property type="project" value="UniProtKB-KW"/>
</dbReference>
<dbReference type="PROSITE" id="PS51192">
    <property type="entry name" value="HELICASE_ATP_BIND_1"/>
    <property type="match status" value="1"/>
</dbReference>